<comment type="caution">
    <text evidence="1">The sequence shown here is derived from an EMBL/GenBank/DDBJ whole genome shotgun (WGS) entry which is preliminary data.</text>
</comment>
<protein>
    <submittedName>
        <fullName evidence="1">Uncharacterized protein</fullName>
    </submittedName>
</protein>
<keyword evidence="2" id="KW-1185">Reference proteome</keyword>
<accession>A0A1R3KKE3</accession>
<gene>
    <name evidence="1" type="ORF">COLO4_07234</name>
</gene>
<feature type="non-terminal residue" evidence="1">
    <location>
        <position position="1"/>
    </location>
</feature>
<name>A0A1R3KKE3_9ROSI</name>
<evidence type="ECO:0000313" key="1">
    <source>
        <dbReference type="EMBL" id="OMP07566.1"/>
    </source>
</evidence>
<dbReference type="AlphaFoldDB" id="A0A1R3KKE3"/>
<evidence type="ECO:0000313" key="2">
    <source>
        <dbReference type="Proteomes" id="UP000187203"/>
    </source>
</evidence>
<dbReference type="EMBL" id="AWUE01013162">
    <property type="protein sequence ID" value="OMP07566.1"/>
    <property type="molecule type" value="Genomic_DNA"/>
</dbReference>
<organism evidence="1 2">
    <name type="scientific">Corchorus olitorius</name>
    <dbReference type="NCBI Taxonomy" id="93759"/>
    <lineage>
        <taxon>Eukaryota</taxon>
        <taxon>Viridiplantae</taxon>
        <taxon>Streptophyta</taxon>
        <taxon>Embryophyta</taxon>
        <taxon>Tracheophyta</taxon>
        <taxon>Spermatophyta</taxon>
        <taxon>Magnoliopsida</taxon>
        <taxon>eudicotyledons</taxon>
        <taxon>Gunneridae</taxon>
        <taxon>Pentapetalae</taxon>
        <taxon>rosids</taxon>
        <taxon>malvids</taxon>
        <taxon>Malvales</taxon>
        <taxon>Malvaceae</taxon>
        <taxon>Grewioideae</taxon>
        <taxon>Apeibeae</taxon>
        <taxon>Corchorus</taxon>
    </lineage>
</organism>
<reference evidence="2" key="1">
    <citation type="submission" date="2013-09" db="EMBL/GenBank/DDBJ databases">
        <title>Corchorus olitorius genome sequencing.</title>
        <authorList>
            <person name="Alam M."/>
            <person name="Haque M.S."/>
            <person name="Islam M.S."/>
            <person name="Emdad E.M."/>
            <person name="Islam M.M."/>
            <person name="Ahmed B."/>
            <person name="Halim A."/>
            <person name="Hossen Q.M.M."/>
            <person name="Hossain M.Z."/>
            <person name="Ahmed R."/>
            <person name="Khan M.M."/>
            <person name="Islam R."/>
            <person name="Rashid M.M."/>
            <person name="Khan S.A."/>
            <person name="Rahman M.S."/>
            <person name="Alam M."/>
            <person name="Yahiya A.S."/>
            <person name="Khan M.S."/>
            <person name="Azam M.S."/>
            <person name="Haque T."/>
            <person name="Lashkar M.Z.H."/>
            <person name="Akhand A.I."/>
            <person name="Morshed G."/>
            <person name="Roy S."/>
            <person name="Uddin K.S."/>
            <person name="Rabeya T."/>
            <person name="Hossain A.S."/>
            <person name="Chowdhury A."/>
            <person name="Snigdha A.R."/>
            <person name="Mortoza M.S."/>
            <person name="Matin S.A."/>
            <person name="Hoque S.M.E."/>
            <person name="Islam M.K."/>
            <person name="Roy D.K."/>
            <person name="Haider R."/>
            <person name="Moosa M.M."/>
            <person name="Elias S.M."/>
            <person name="Hasan A.M."/>
            <person name="Jahan S."/>
            <person name="Shafiuddin M."/>
            <person name="Mahmood N."/>
            <person name="Shommy N.S."/>
        </authorList>
    </citation>
    <scope>NUCLEOTIDE SEQUENCE [LARGE SCALE GENOMIC DNA]</scope>
    <source>
        <strain evidence="2">cv. O-4</strain>
    </source>
</reference>
<dbReference type="Proteomes" id="UP000187203">
    <property type="component" value="Unassembled WGS sequence"/>
</dbReference>
<proteinExistence type="predicted"/>
<sequence length="59" mass="6961">IFIPSVLRYDEFRKVKVWRIINRLHLNLNIQVIYPVSIPGRNSKGVFTREIPIPGTTER</sequence>